<evidence type="ECO:0000259" key="8">
    <source>
        <dbReference type="PROSITE" id="PS50249"/>
    </source>
</evidence>
<feature type="domain" description="MPN" evidence="8">
    <location>
        <begin position="131"/>
        <end position="253"/>
    </location>
</feature>
<dbReference type="GO" id="GO:0046872">
    <property type="term" value="F:metal ion binding"/>
    <property type="evidence" value="ECO:0007669"/>
    <property type="project" value="UniProtKB-KW"/>
</dbReference>
<keyword evidence="4" id="KW-0862">Zinc</keyword>
<comment type="caution">
    <text evidence="9">The sequence shown here is derived from an EMBL/GenBank/DDBJ whole genome shotgun (WGS) entry which is preliminary data.</text>
</comment>
<dbReference type="InParanoid" id="A0A4R2PUF7"/>
<dbReference type="EMBL" id="SLXO01000002">
    <property type="protein sequence ID" value="TCP37801.1"/>
    <property type="molecule type" value="Genomic_DNA"/>
</dbReference>
<reference evidence="9 10" key="1">
    <citation type="submission" date="2019-03" db="EMBL/GenBank/DDBJ databases">
        <title>Genomic Encyclopedia of Type Strains, Phase IV (KMG-IV): sequencing the most valuable type-strain genomes for metagenomic binning, comparative biology and taxonomic classification.</title>
        <authorList>
            <person name="Goeker M."/>
        </authorList>
    </citation>
    <scope>NUCLEOTIDE SEQUENCE [LARGE SCALE GENOMIC DNA]</scope>
    <source>
        <strain evidence="9 10">DSM 2132</strain>
    </source>
</reference>
<dbReference type="FunCoup" id="A0A4R2PUF7">
    <property type="interactions" value="180"/>
</dbReference>
<dbReference type="InterPro" id="IPR025657">
    <property type="entry name" value="RadC_JAB"/>
</dbReference>
<sequence length="253" mass="27479">MPDTSDTPDRPGNARPPSRHRPAASGAVAGPAPHYAGHRDRLRQRFRDGGAAALQDYELLELLLFLSIPRRDVKPLAKDLIARFSSLAGVLSADLGALRAAGLSERSALALKTVQAAGLTLAQAEVMNRPVVSSWQALLDYCRAAMGRSPVEQTRILFLDRKNRLIADEVLQTGTVDHTPLYPREVIKRALDLHASAIIMVHNHPSGDATPSRADIEITRQVQQAGKQLGVVLHDHIIIARGEHASFKSMGLI</sequence>
<dbReference type="PROSITE" id="PS01302">
    <property type="entry name" value="UPF0758"/>
    <property type="match status" value="1"/>
</dbReference>
<dbReference type="CDD" id="cd08071">
    <property type="entry name" value="MPN_DUF2466"/>
    <property type="match status" value="1"/>
</dbReference>
<evidence type="ECO:0000313" key="10">
    <source>
        <dbReference type="Proteomes" id="UP000295399"/>
    </source>
</evidence>
<evidence type="ECO:0000256" key="5">
    <source>
        <dbReference type="ARBA" id="ARBA00023049"/>
    </source>
</evidence>
<dbReference type="Pfam" id="PF04002">
    <property type="entry name" value="RadC"/>
    <property type="match status" value="1"/>
</dbReference>
<evidence type="ECO:0000313" key="9">
    <source>
        <dbReference type="EMBL" id="TCP37801.1"/>
    </source>
</evidence>
<dbReference type="NCBIfam" id="TIGR00608">
    <property type="entry name" value="radc"/>
    <property type="match status" value="1"/>
</dbReference>
<dbReference type="PROSITE" id="PS50249">
    <property type="entry name" value="MPN"/>
    <property type="match status" value="1"/>
</dbReference>
<comment type="similarity">
    <text evidence="6">Belongs to the UPF0758 family.</text>
</comment>
<feature type="region of interest" description="Disordered" evidence="7">
    <location>
        <begin position="1"/>
        <end position="35"/>
    </location>
</feature>
<evidence type="ECO:0000256" key="3">
    <source>
        <dbReference type="ARBA" id="ARBA00022801"/>
    </source>
</evidence>
<proteinExistence type="inferred from homology"/>
<feature type="compositionally biased region" description="Low complexity" evidence="7">
    <location>
        <begin position="23"/>
        <end position="33"/>
    </location>
</feature>
<keyword evidence="1" id="KW-0645">Protease</keyword>
<dbReference type="PANTHER" id="PTHR30471">
    <property type="entry name" value="DNA REPAIR PROTEIN RADC"/>
    <property type="match status" value="1"/>
</dbReference>
<dbReference type="InterPro" id="IPR001405">
    <property type="entry name" value="UPF0758"/>
</dbReference>
<evidence type="ECO:0000256" key="1">
    <source>
        <dbReference type="ARBA" id="ARBA00022670"/>
    </source>
</evidence>
<keyword evidence="3" id="KW-0378">Hydrolase</keyword>
<dbReference type="Proteomes" id="UP000295399">
    <property type="component" value="Unassembled WGS sequence"/>
</dbReference>
<dbReference type="PANTHER" id="PTHR30471:SF3">
    <property type="entry name" value="UPF0758 PROTEIN YEES-RELATED"/>
    <property type="match status" value="1"/>
</dbReference>
<dbReference type="AlphaFoldDB" id="A0A4R2PUF7"/>
<evidence type="ECO:0000256" key="7">
    <source>
        <dbReference type="SAM" id="MobiDB-lite"/>
    </source>
</evidence>
<gene>
    <name evidence="9" type="ORF">EV659_102208</name>
</gene>
<keyword evidence="2" id="KW-0479">Metal-binding</keyword>
<keyword evidence="10" id="KW-1185">Reference proteome</keyword>
<dbReference type="SUPFAM" id="SSF102712">
    <property type="entry name" value="JAB1/MPN domain"/>
    <property type="match status" value="1"/>
</dbReference>
<dbReference type="GO" id="GO:0008237">
    <property type="term" value="F:metallopeptidase activity"/>
    <property type="evidence" value="ECO:0007669"/>
    <property type="project" value="UniProtKB-KW"/>
</dbReference>
<accession>A0A4R2PUF7</accession>
<organism evidence="9 10">
    <name type="scientific">Rhodothalassium salexigens DSM 2132</name>
    <dbReference type="NCBI Taxonomy" id="1188247"/>
    <lineage>
        <taxon>Bacteria</taxon>
        <taxon>Pseudomonadati</taxon>
        <taxon>Pseudomonadota</taxon>
        <taxon>Alphaproteobacteria</taxon>
        <taxon>Rhodothalassiales</taxon>
        <taxon>Rhodothalassiaceae</taxon>
        <taxon>Rhodothalassium</taxon>
    </lineage>
</organism>
<name>A0A4R2PUF7_RHOSA</name>
<keyword evidence="5" id="KW-0482">Metalloprotease</keyword>
<evidence type="ECO:0000256" key="4">
    <source>
        <dbReference type="ARBA" id="ARBA00022833"/>
    </source>
</evidence>
<dbReference type="GO" id="GO:0006508">
    <property type="term" value="P:proteolysis"/>
    <property type="evidence" value="ECO:0007669"/>
    <property type="project" value="UniProtKB-KW"/>
</dbReference>
<evidence type="ECO:0000256" key="2">
    <source>
        <dbReference type="ARBA" id="ARBA00022723"/>
    </source>
</evidence>
<dbReference type="InterPro" id="IPR037518">
    <property type="entry name" value="MPN"/>
</dbReference>
<dbReference type="OrthoDB" id="9804482at2"/>
<dbReference type="Gene3D" id="3.40.140.10">
    <property type="entry name" value="Cytidine Deaminase, domain 2"/>
    <property type="match status" value="1"/>
</dbReference>
<evidence type="ECO:0000256" key="6">
    <source>
        <dbReference type="RuleBase" id="RU003797"/>
    </source>
</evidence>
<dbReference type="InterPro" id="IPR020891">
    <property type="entry name" value="UPF0758_CS"/>
</dbReference>
<protein>
    <submittedName>
        <fullName evidence="9">DNA repair protein RadC</fullName>
    </submittedName>
</protein>
<dbReference type="NCBIfam" id="NF000642">
    <property type="entry name" value="PRK00024.1"/>
    <property type="match status" value="1"/>
</dbReference>
<dbReference type="RefSeq" id="WP_132707458.1">
    <property type="nucleotide sequence ID" value="NZ_JACIGF010000002.1"/>
</dbReference>